<protein>
    <submittedName>
        <fullName evidence="2">TATA-box binding protein</fullName>
    </submittedName>
</protein>
<gene>
    <name evidence="2" type="ORF">C7383_1126</name>
</gene>
<evidence type="ECO:0000256" key="1">
    <source>
        <dbReference type="SAM" id="SignalP"/>
    </source>
</evidence>
<keyword evidence="1" id="KW-0732">Signal</keyword>
<dbReference type="Proteomes" id="UP000245412">
    <property type="component" value="Unassembled WGS sequence"/>
</dbReference>
<comment type="caution">
    <text evidence="2">The sequence shown here is derived from an EMBL/GenBank/DDBJ whole genome shotgun (WGS) entry which is preliminary data.</text>
</comment>
<organism evidence="2 3">
    <name type="scientific">Murimonas intestini</name>
    <dbReference type="NCBI Taxonomy" id="1337051"/>
    <lineage>
        <taxon>Bacteria</taxon>
        <taxon>Bacillati</taxon>
        <taxon>Bacillota</taxon>
        <taxon>Clostridia</taxon>
        <taxon>Lachnospirales</taxon>
        <taxon>Lachnospiraceae</taxon>
        <taxon>Murimonas</taxon>
    </lineage>
</organism>
<keyword evidence="3" id="KW-1185">Reference proteome</keyword>
<feature type="signal peptide" evidence="1">
    <location>
        <begin position="1"/>
        <end position="22"/>
    </location>
</feature>
<sequence>MKKFAVILLGALWVLAGVQLLADKDSREEERIIEVFGKVGNSAQSSVVEYYGTYSGDYLKTDERESLLGNIAQELGLTKDGIHITREHENGRYETKLYKEAGKAVSSLRFITVGEENDSRQYIIINLAMDADMESALAYRKKLEDIMEGYVKDSRSSANVIGRYDGKLTLQERDTVADGLIEEMGARIVTENRDMRLYTIYAYSPYISDYEIQDGEAVNINIAMYYNEKEDQTYLYAAVPLVGLDY</sequence>
<dbReference type="Gene3D" id="3.30.360.40">
    <property type="entry name" value="YwmB-like"/>
    <property type="match status" value="1"/>
</dbReference>
<evidence type="ECO:0000313" key="2">
    <source>
        <dbReference type="EMBL" id="PWJ73432.1"/>
    </source>
</evidence>
<dbReference type="InterPro" id="IPR014794">
    <property type="entry name" value="DUF1779"/>
</dbReference>
<dbReference type="Pfam" id="PF08680">
    <property type="entry name" value="DUF1779"/>
    <property type="match status" value="1"/>
</dbReference>
<name>A0AB73T0J9_9FIRM</name>
<dbReference type="RefSeq" id="WP_109747621.1">
    <property type="nucleotide sequence ID" value="NZ_CABJAT010000011.1"/>
</dbReference>
<reference evidence="2 3" key="1">
    <citation type="submission" date="2018-05" db="EMBL/GenBank/DDBJ databases">
        <authorList>
            <person name="Goeker M."/>
            <person name="Huntemann M."/>
            <person name="Clum A."/>
            <person name="Pillay M."/>
            <person name="Palaniappan K."/>
            <person name="Varghese N."/>
            <person name="Mikhailova N."/>
            <person name="Stamatis D."/>
            <person name="Reddy T."/>
            <person name="Daum C."/>
            <person name="Shapiro N."/>
            <person name="Ivanova N."/>
            <person name="Kyrpides N."/>
            <person name="Woyke T."/>
        </authorList>
    </citation>
    <scope>NUCLEOTIDE SEQUENCE [LARGE SCALE GENOMIC DNA]</scope>
    <source>
        <strain evidence="2 3">DSM 26524</strain>
    </source>
</reference>
<dbReference type="AlphaFoldDB" id="A0AB73T0J9"/>
<evidence type="ECO:0000313" key="3">
    <source>
        <dbReference type="Proteomes" id="UP000245412"/>
    </source>
</evidence>
<dbReference type="InterPro" id="IPR036209">
    <property type="entry name" value="YwmB-like_sf"/>
</dbReference>
<proteinExistence type="predicted"/>
<dbReference type="SUPFAM" id="SSF143842">
    <property type="entry name" value="YwmB-like"/>
    <property type="match status" value="1"/>
</dbReference>
<accession>A0AB73T0J9</accession>
<dbReference type="EMBL" id="QGGY01000012">
    <property type="protein sequence ID" value="PWJ73432.1"/>
    <property type="molecule type" value="Genomic_DNA"/>
</dbReference>
<feature type="chain" id="PRO_5044499713" evidence="1">
    <location>
        <begin position="23"/>
        <end position="246"/>
    </location>
</feature>